<proteinExistence type="predicted"/>
<evidence type="ECO:0000313" key="1">
    <source>
        <dbReference type="EMBL" id="MCT7660701.1"/>
    </source>
</evidence>
<accession>A0ABT2MFG5</accession>
<gene>
    <name evidence="1" type="ORF">N4S67_20050</name>
</gene>
<comment type="caution">
    <text evidence="1">The sequence shown here is derived from an EMBL/GenBank/DDBJ whole genome shotgun (WGS) entry which is preliminary data.</text>
</comment>
<name>A0ABT2MFG5_9MYCO</name>
<dbReference type="Proteomes" id="UP001206639">
    <property type="component" value="Unassembled WGS sequence"/>
</dbReference>
<protein>
    <submittedName>
        <fullName evidence="1">Uncharacterized protein</fullName>
    </submittedName>
</protein>
<sequence length="363" mass="39354">MKPVTALPDSRKTLLVGSIPAPDAREAVELALNELGPTLMCIPDGETGPRRQWVTSIITGLREHPALVLKRDGRWSDYNDRPHYRVRRGATLDPDQLQLGYDEALRESQPVLNGLVSKHGLKAAVYQVGIASGFDLALMAFGLVGALRYRRAFNSAASREMRSIQSIVDNDDDNADDNDVDKDVVFQLEVPVELATVSRAPRALRPAMARWMAGVSVELAHMAPGGTKMGIHLCFGDLNHRAHLKAGATCAPAVELTNAIIARWPSHTSLTYVHIPLAAGEDPPSLAESYYAPLAKLSLPTDTRLVAGFVHEALPADQLRDVLTMVESAVGRRVDIAAPCGLGRRDAATARDLMRVSRLLTTA</sequence>
<dbReference type="RefSeq" id="WP_260994781.1">
    <property type="nucleotide sequence ID" value="NZ_JAODWD010000005.1"/>
</dbReference>
<dbReference type="EMBL" id="JAODWD010000005">
    <property type="protein sequence ID" value="MCT7660701.1"/>
    <property type="molecule type" value="Genomic_DNA"/>
</dbReference>
<organism evidence="1 2">
    <name type="scientific">Mycobacterium deserti</name>
    <dbReference type="NCBI Taxonomy" id="2978347"/>
    <lineage>
        <taxon>Bacteria</taxon>
        <taxon>Bacillati</taxon>
        <taxon>Actinomycetota</taxon>
        <taxon>Actinomycetes</taxon>
        <taxon>Mycobacteriales</taxon>
        <taxon>Mycobacteriaceae</taxon>
        <taxon>Mycobacterium</taxon>
    </lineage>
</organism>
<keyword evidence="2" id="KW-1185">Reference proteome</keyword>
<reference evidence="2" key="1">
    <citation type="submission" date="2023-07" db="EMBL/GenBank/DDBJ databases">
        <authorList>
            <person name="Deng Y."/>
            <person name="Zhang Y.-Q."/>
        </authorList>
    </citation>
    <scope>NUCLEOTIDE SEQUENCE [LARGE SCALE GENOMIC DNA]</scope>
    <source>
        <strain evidence="2">CPCC 205710</strain>
    </source>
</reference>
<evidence type="ECO:0000313" key="2">
    <source>
        <dbReference type="Proteomes" id="UP001206639"/>
    </source>
</evidence>